<sequence length="115" mass="12468">NFPVPPRIQQVSSGGSVEVKKGLSVTLECKADGNPKPTITWTRKNNILPSGEKSVEGISITIEQANRHQAGIYQCTASNGVGQPATRDITLQVLCKYTLCKAPTIFHSLDSYLRV</sequence>
<proteinExistence type="predicted"/>
<dbReference type="EMBL" id="JBFDAA010000010">
    <property type="protein sequence ID" value="KAL1124629.1"/>
    <property type="molecule type" value="Genomic_DNA"/>
</dbReference>
<dbReference type="Gene3D" id="2.60.40.10">
    <property type="entry name" value="Immunoglobulins"/>
    <property type="match status" value="1"/>
</dbReference>
<dbReference type="InterPro" id="IPR013783">
    <property type="entry name" value="Ig-like_fold"/>
</dbReference>
<dbReference type="InterPro" id="IPR036179">
    <property type="entry name" value="Ig-like_dom_sf"/>
</dbReference>
<name>A0ABD0YC26_9HEMI</name>
<dbReference type="SMART" id="SM00408">
    <property type="entry name" value="IGc2"/>
    <property type="match status" value="1"/>
</dbReference>
<evidence type="ECO:0000313" key="3">
    <source>
        <dbReference type="EMBL" id="KAL1124629.1"/>
    </source>
</evidence>
<keyword evidence="1" id="KW-0393">Immunoglobulin domain</keyword>
<dbReference type="PANTHER" id="PTHR45080">
    <property type="entry name" value="CONTACTIN 5"/>
    <property type="match status" value="1"/>
</dbReference>
<evidence type="ECO:0000313" key="4">
    <source>
        <dbReference type="Proteomes" id="UP001558652"/>
    </source>
</evidence>
<dbReference type="SUPFAM" id="SSF48726">
    <property type="entry name" value="Immunoglobulin"/>
    <property type="match status" value="1"/>
</dbReference>
<evidence type="ECO:0000256" key="1">
    <source>
        <dbReference type="ARBA" id="ARBA00023319"/>
    </source>
</evidence>
<protein>
    <recommendedName>
        <fullName evidence="2">Ig-like domain-containing protein</fullName>
    </recommendedName>
</protein>
<organism evidence="3 4">
    <name type="scientific">Ranatra chinensis</name>
    <dbReference type="NCBI Taxonomy" id="642074"/>
    <lineage>
        <taxon>Eukaryota</taxon>
        <taxon>Metazoa</taxon>
        <taxon>Ecdysozoa</taxon>
        <taxon>Arthropoda</taxon>
        <taxon>Hexapoda</taxon>
        <taxon>Insecta</taxon>
        <taxon>Pterygota</taxon>
        <taxon>Neoptera</taxon>
        <taxon>Paraneoptera</taxon>
        <taxon>Hemiptera</taxon>
        <taxon>Heteroptera</taxon>
        <taxon>Panheteroptera</taxon>
        <taxon>Nepomorpha</taxon>
        <taxon>Nepidae</taxon>
        <taxon>Ranatrinae</taxon>
        <taxon>Ranatra</taxon>
    </lineage>
</organism>
<keyword evidence="4" id="KW-1185">Reference proteome</keyword>
<dbReference type="AlphaFoldDB" id="A0ABD0YC26"/>
<feature type="domain" description="Ig-like" evidence="2">
    <location>
        <begin position="6"/>
        <end position="90"/>
    </location>
</feature>
<dbReference type="FunFam" id="2.60.40.10:FF:001233">
    <property type="entry name" value="Uncharacterized protein, isoform B"/>
    <property type="match status" value="1"/>
</dbReference>
<dbReference type="SMART" id="SM00409">
    <property type="entry name" value="IG"/>
    <property type="match status" value="1"/>
</dbReference>
<feature type="non-terminal residue" evidence="3">
    <location>
        <position position="1"/>
    </location>
</feature>
<reference evidence="3 4" key="1">
    <citation type="submission" date="2024-07" db="EMBL/GenBank/DDBJ databases">
        <title>Chromosome-level genome assembly of the water stick insect Ranatra chinensis (Heteroptera: Nepidae).</title>
        <authorList>
            <person name="Liu X."/>
        </authorList>
    </citation>
    <scope>NUCLEOTIDE SEQUENCE [LARGE SCALE GENOMIC DNA]</scope>
    <source>
        <strain evidence="3">Cailab_2021Rc</strain>
        <tissue evidence="3">Muscle</tissue>
    </source>
</reference>
<evidence type="ECO:0000259" key="2">
    <source>
        <dbReference type="PROSITE" id="PS50835"/>
    </source>
</evidence>
<dbReference type="InterPro" id="IPR003599">
    <property type="entry name" value="Ig_sub"/>
</dbReference>
<gene>
    <name evidence="3" type="ORF">AAG570_001253</name>
</gene>
<dbReference type="PANTHER" id="PTHR45080:SF33">
    <property type="entry name" value="IG-LIKE DOMAIN-CONTAINING PROTEIN"/>
    <property type="match status" value="1"/>
</dbReference>
<dbReference type="InterPro" id="IPR003598">
    <property type="entry name" value="Ig_sub2"/>
</dbReference>
<comment type="caution">
    <text evidence="3">The sequence shown here is derived from an EMBL/GenBank/DDBJ whole genome shotgun (WGS) entry which is preliminary data.</text>
</comment>
<dbReference type="InterPro" id="IPR050958">
    <property type="entry name" value="Cell_Adh-Cytoskel_Orgn"/>
</dbReference>
<dbReference type="InterPro" id="IPR007110">
    <property type="entry name" value="Ig-like_dom"/>
</dbReference>
<accession>A0ABD0YC26</accession>
<dbReference type="Proteomes" id="UP001558652">
    <property type="component" value="Unassembled WGS sequence"/>
</dbReference>
<dbReference type="Pfam" id="PF13927">
    <property type="entry name" value="Ig_3"/>
    <property type="match status" value="1"/>
</dbReference>
<dbReference type="PROSITE" id="PS50835">
    <property type="entry name" value="IG_LIKE"/>
    <property type="match status" value="1"/>
</dbReference>